<name>B7G115_PHATC</name>
<organism evidence="6 7">
    <name type="scientific">Phaeodactylum tricornutum (strain CCAP 1055/1)</name>
    <dbReference type="NCBI Taxonomy" id="556484"/>
    <lineage>
        <taxon>Eukaryota</taxon>
        <taxon>Sar</taxon>
        <taxon>Stramenopiles</taxon>
        <taxon>Ochrophyta</taxon>
        <taxon>Bacillariophyta</taxon>
        <taxon>Bacillariophyceae</taxon>
        <taxon>Bacillariophycidae</taxon>
        <taxon>Naviculales</taxon>
        <taxon>Phaeodactylaceae</taxon>
        <taxon>Phaeodactylum</taxon>
    </lineage>
</organism>
<reference evidence="6 7" key="1">
    <citation type="journal article" date="2008" name="Nature">
        <title>The Phaeodactylum genome reveals the evolutionary history of diatom genomes.</title>
        <authorList>
            <person name="Bowler C."/>
            <person name="Allen A.E."/>
            <person name="Badger J.H."/>
            <person name="Grimwood J."/>
            <person name="Jabbari K."/>
            <person name="Kuo A."/>
            <person name="Maheswari U."/>
            <person name="Martens C."/>
            <person name="Maumus F."/>
            <person name="Otillar R.P."/>
            <person name="Rayko E."/>
            <person name="Salamov A."/>
            <person name="Vandepoele K."/>
            <person name="Beszteri B."/>
            <person name="Gruber A."/>
            <person name="Heijde M."/>
            <person name="Katinka M."/>
            <person name="Mock T."/>
            <person name="Valentin K."/>
            <person name="Verret F."/>
            <person name="Berges J.A."/>
            <person name="Brownlee C."/>
            <person name="Cadoret J.P."/>
            <person name="Chiovitti A."/>
            <person name="Choi C.J."/>
            <person name="Coesel S."/>
            <person name="De Martino A."/>
            <person name="Detter J.C."/>
            <person name="Durkin C."/>
            <person name="Falciatore A."/>
            <person name="Fournet J."/>
            <person name="Haruta M."/>
            <person name="Huysman M.J."/>
            <person name="Jenkins B.D."/>
            <person name="Jiroutova K."/>
            <person name="Jorgensen R.E."/>
            <person name="Joubert Y."/>
            <person name="Kaplan A."/>
            <person name="Kroger N."/>
            <person name="Kroth P.G."/>
            <person name="La Roche J."/>
            <person name="Lindquist E."/>
            <person name="Lommer M."/>
            <person name="Martin-Jezequel V."/>
            <person name="Lopez P.J."/>
            <person name="Lucas S."/>
            <person name="Mangogna M."/>
            <person name="McGinnis K."/>
            <person name="Medlin L.K."/>
            <person name="Montsant A."/>
            <person name="Oudot-Le Secq M.P."/>
            <person name="Napoli C."/>
            <person name="Obornik M."/>
            <person name="Parker M.S."/>
            <person name="Petit J.L."/>
            <person name="Porcel B.M."/>
            <person name="Poulsen N."/>
            <person name="Robison M."/>
            <person name="Rychlewski L."/>
            <person name="Rynearson T.A."/>
            <person name="Schmutz J."/>
            <person name="Shapiro H."/>
            <person name="Siaut M."/>
            <person name="Stanley M."/>
            <person name="Sussman M.R."/>
            <person name="Taylor A.R."/>
            <person name="Vardi A."/>
            <person name="von Dassow P."/>
            <person name="Vyverman W."/>
            <person name="Willis A."/>
            <person name="Wyrwicz L.S."/>
            <person name="Rokhsar D.S."/>
            <person name="Weissenbach J."/>
            <person name="Armbrust E.V."/>
            <person name="Green B.R."/>
            <person name="Van de Peer Y."/>
            <person name="Grigoriev I.V."/>
        </authorList>
    </citation>
    <scope>NUCLEOTIDE SEQUENCE [LARGE SCALE GENOMIC DNA]</scope>
    <source>
        <strain evidence="6 7">CCAP 1055/1</strain>
    </source>
</reference>
<dbReference type="InterPro" id="IPR036188">
    <property type="entry name" value="FAD/NAD-bd_sf"/>
</dbReference>
<dbReference type="HOGENOM" id="CLU_256469_0_0_1"/>
<dbReference type="RefSeq" id="XP_002180958.1">
    <property type="nucleotide sequence ID" value="XM_002180922.1"/>
</dbReference>
<sequence length="854" mass="95227">MKRLSCVRGLRLRKGRVHLRCASSQTVPERANVVVVGGGIIGTSVAYHLAKAGVEDVLLLERDRLTSGTTWHAAGLMNSFGSMSSTSTWSRQYTQELYRDILPTETGLETGYMGIGFIELACDADRLEAFRRIAAFNRFLGVDVAEISPEQVKDLFPLCETSDVLSGFWVENDGRANPTDATMALAKGARLHGANIIEQCHVAGVTTSKPNGNYRAKVTGVRLENETVIAANIVVNCAGMWARQFGEACGVYNIPNQAAEHYYLITEPMKEIDPSWPVIEDSSKCVYIRPEGKGLMLGFFEWEGAAWKPEGVPLDFSFGELDPDWDRMMPYVEQAMKRVPAAENVGVKALFCGPESFTPDNRPIVGESPELRNYYIAAGLNSIGILTGGGIGKILAQWIQQGCSPHDVDVTAIDASRFQRYQSNITYRNDRTGEALGNTYKVHYPDHQPTTCRNAKQSVLHERLVNANAFFQETSGWESPSWYAPHGTNPKVETESFGRENWFLHWEAEHISCRNNVALFDMSFMSKFHVQGNDAGKFLNRLSTANVDGDWGMITYTQWLDEQGYMAADLTITKMAENHFMVVATDTMLNKVYSHMLDRLVHGEHVFVTDVTGRYAQLNLQGPRSRELLQGLTSVDLNNFAFRRAEEIDIGLARVLCIRITYVGELGYELFVPVEQARHVYDCIVELGREFSLSHAGLKALGSLRMEKGYRDYGHDMDNTDRLLDCGLGFTCDFEKEGGFIGQKHVLAQKDAAKERGGLLKRIVNVLVLDPAPLLHHGEILWKDGRRISDIRAASYGHTVGGAVGLSMLTRDIPVKKNWLDGSDWEVEVGSRKHPCRLSIRPMYDPASVRVKDA</sequence>
<dbReference type="AlphaFoldDB" id="B7G115"/>
<dbReference type="Gene3D" id="3.30.1360.120">
    <property type="entry name" value="Probable tRNA modification gtpase trme, domain 1"/>
    <property type="match status" value="1"/>
</dbReference>
<proteinExistence type="inferred from homology"/>
<dbReference type="Pfam" id="PF08669">
    <property type="entry name" value="GCV_T_C"/>
    <property type="match status" value="1"/>
</dbReference>
<dbReference type="PANTHER" id="PTHR43757">
    <property type="entry name" value="AMINOMETHYLTRANSFERASE"/>
    <property type="match status" value="1"/>
</dbReference>
<feature type="domain" description="Aminomethyltransferase C-terminal" evidence="4">
    <location>
        <begin position="761"/>
        <end position="845"/>
    </location>
</feature>
<keyword evidence="7" id="KW-1185">Reference proteome</keyword>
<dbReference type="EMBL" id="CM000613">
    <property type="protein sequence ID" value="EEC47610.1"/>
    <property type="molecule type" value="Genomic_DNA"/>
</dbReference>
<dbReference type="SUPFAM" id="SSF51905">
    <property type="entry name" value="FAD/NAD(P)-binding domain"/>
    <property type="match status" value="1"/>
</dbReference>
<reference evidence="7" key="2">
    <citation type="submission" date="2008-08" db="EMBL/GenBank/DDBJ databases">
        <authorList>
            <consortium name="Diatom Consortium"/>
            <person name="Grigoriev I."/>
            <person name="Grimwood J."/>
            <person name="Kuo A."/>
            <person name="Otillar R.P."/>
            <person name="Salamov A."/>
            <person name="Detter J.C."/>
            <person name="Lindquist E."/>
            <person name="Shapiro H."/>
            <person name="Lucas S."/>
            <person name="Glavina del Rio T."/>
            <person name="Pitluck S."/>
            <person name="Rokhsar D."/>
            <person name="Bowler C."/>
        </authorList>
    </citation>
    <scope>GENOME REANNOTATION</scope>
    <source>
        <strain evidence="7">CCAP 1055/1</strain>
    </source>
</reference>
<evidence type="ECO:0000313" key="6">
    <source>
        <dbReference type="EMBL" id="EEC47610.1"/>
    </source>
</evidence>
<dbReference type="SUPFAM" id="SSF54373">
    <property type="entry name" value="FAD-linked reductases, C-terminal domain"/>
    <property type="match status" value="1"/>
</dbReference>
<accession>B7G115</accession>
<dbReference type="PaxDb" id="2850-Phatr46384"/>
<dbReference type="KEGG" id="pti:PHATRDRAFT_56477"/>
<evidence type="ECO:0000259" key="5">
    <source>
        <dbReference type="Pfam" id="PF16350"/>
    </source>
</evidence>
<dbReference type="Gene3D" id="3.50.50.60">
    <property type="entry name" value="FAD/NAD(P)-binding domain"/>
    <property type="match status" value="1"/>
</dbReference>
<dbReference type="STRING" id="556484.B7G115"/>
<dbReference type="InterPro" id="IPR006076">
    <property type="entry name" value="FAD-dep_OxRdtase"/>
</dbReference>
<evidence type="ECO:0000259" key="4">
    <source>
        <dbReference type="Pfam" id="PF08669"/>
    </source>
</evidence>
<evidence type="ECO:0000256" key="1">
    <source>
        <dbReference type="ARBA" id="ARBA00008609"/>
    </source>
</evidence>
<dbReference type="SUPFAM" id="SSF103025">
    <property type="entry name" value="Folate-binding domain"/>
    <property type="match status" value="1"/>
</dbReference>
<protein>
    <submittedName>
        <fullName evidence="6">Glycine decarboxylase t-protein</fullName>
    </submittedName>
</protein>
<gene>
    <name evidence="6" type="primary">GDCT_1</name>
    <name evidence="6" type="ORF">PHATRDRAFT_56477</name>
</gene>
<evidence type="ECO:0000259" key="3">
    <source>
        <dbReference type="Pfam" id="PF01571"/>
    </source>
</evidence>
<dbReference type="Pfam" id="PF16350">
    <property type="entry name" value="FAO_M"/>
    <property type="match status" value="1"/>
</dbReference>
<dbReference type="OrthoDB" id="498204at2759"/>
<dbReference type="Gene3D" id="2.40.30.110">
    <property type="entry name" value="Aminomethyltransferase beta-barrel domains"/>
    <property type="match status" value="1"/>
</dbReference>
<evidence type="ECO:0000313" key="7">
    <source>
        <dbReference type="Proteomes" id="UP000000759"/>
    </source>
</evidence>
<dbReference type="SUPFAM" id="SSF101790">
    <property type="entry name" value="Aminomethyltransferase beta-barrel domain"/>
    <property type="match status" value="1"/>
</dbReference>
<dbReference type="InterPro" id="IPR013977">
    <property type="entry name" value="GcvT_C"/>
</dbReference>
<dbReference type="eggNOG" id="KOG2844">
    <property type="taxonomic scope" value="Eukaryota"/>
</dbReference>
<dbReference type="Gene3D" id="3.30.70.1400">
    <property type="entry name" value="Aminomethyltransferase beta-barrel domains"/>
    <property type="match status" value="1"/>
</dbReference>
<feature type="domain" description="FAD dependent oxidoreductase" evidence="2">
    <location>
        <begin position="33"/>
        <end position="398"/>
    </location>
</feature>
<dbReference type="Pfam" id="PF01571">
    <property type="entry name" value="GCV_T"/>
    <property type="match status" value="1"/>
</dbReference>
<feature type="domain" description="GCVT N-terminal" evidence="3">
    <location>
        <begin position="460"/>
        <end position="736"/>
    </location>
</feature>
<dbReference type="InterPro" id="IPR029043">
    <property type="entry name" value="GcvT/YgfZ_C"/>
</dbReference>
<dbReference type="GeneID" id="7201643"/>
<dbReference type="InterPro" id="IPR027266">
    <property type="entry name" value="TrmE/GcvT-like"/>
</dbReference>
<dbReference type="GO" id="GO:0005739">
    <property type="term" value="C:mitochondrion"/>
    <property type="evidence" value="ECO:0007669"/>
    <property type="project" value="TreeGrafter"/>
</dbReference>
<dbReference type="PANTHER" id="PTHR43757:SF15">
    <property type="entry name" value="PYRUVATE DEHYDROGENASE PHOSPHATASE REGULATORY SUBUNIT, MITOCHONDRIAL-LIKE"/>
    <property type="match status" value="1"/>
</dbReference>
<dbReference type="InterPro" id="IPR032503">
    <property type="entry name" value="FAO_M"/>
</dbReference>
<dbReference type="Gene3D" id="3.30.9.10">
    <property type="entry name" value="D-Amino Acid Oxidase, subunit A, domain 2"/>
    <property type="match status" value="1"/>
</dbReference>
<dbReference type="InterPro" id="IPR028896">
    <property type="entry name" value="GcvT/YgfZ/DmdA"/>
</dbReference>
<evidence type="ECO:0000259" key="2">
    <source>
        <dbReference type="Pfam" id="PF01266"/>
    </source>
</evidence>
<dbReference type="InterPro" id="IPR006222">
    <property type="entry name" value="GCVT_N"/>
</dbReference>
<feature type="domain" description="FAD dependent oxidoreductase central" evidence="5">
    <location>
        <begin position="407"/>
        <end position="458"/>
    </location>
</feature>
<dbReference type="Pfam" id="PF01266">
    <property type="entry name" value="DAO"/>
    <property type="match status" value="1"/>
</dbReference>
<dbReference type="InParanoid" id="B7G115"/>
<comment type="similarity">
    <text evidence="1">Belongs to the GcvT family.</text>
</comment>
<dbReference type="Proteomes" id="UP000000759">
    <property type="component" value="Chromosome 10"/>
</dbReference>